<comment type="similarity">
    <text evidence="4">Belongs to the class-III pyridoxal-phosphate-dependent aminotransferase family. ArgD subfamily.</text>
</comment>
<feature type="binding site" evidence="4">
    <location>
        <position position="124"/>
    </location>
    <ligand>
        <name>pyridoxal 5'-phosphate</name>
        <dbReference type="ChEBI" id="CHEBI:597326"/>
    </ligand>
</feature>
<dbReference type="GO" id="GO:0003992">
    <property type="term" value="F:N2-acetyl-L-ornithine:2-oxoglutarate 5-aminotransferase activity"/>
    <property type="evidence" value="ECO:0007669"/>
    <property type="project" value="UniProtKB-UniRule"/>
</dbReference>
<dbReference type="InterPro" id="IPR015421">
    <property type="entry name" value="PyrdxlP-dep_Trfase_major"/>
</dbReference>
<feature type="binding site" evidence="4">
    <location>
        <position position="267"/>
    </location>
    <ligand>
        <name>pyridoxal 5'-phosphate</name>
        <dbReference type="ChEBI" id="CHEBI:597326"/>
    </ligand>
</feature>
<dbReference type="AlphaFoldDB" id="A0A437QR58"/>
<dbReference type="CDD" id="cd00610">
    <property type="entry name" value="OAT_like"/>
    <property type="match status" value="1"/>
</dbReference>
<dbReference type="Gene3D" id="3.90.1150.10">
    <property type="entry name" value="Aspartate Aminotransferase, domain 1"/>
    <property type="match status" value="1"/>
</dbReference>
<dbReference type="OrthoDB" id="9801834at2"/>
<comment type="catalytic activity">
    <reaction evidence="4">
        <text>N(2)-acetyl-L-ornithine + 2-oxoglutarate = N-acetyl-L-glutamate 5-semialdehyde + L-glutamate</text>
        <dbReference type="Rhea" id="RHEA:18049"/>
        <dbReference type="ChEBI" id="CHEBI:16810"/>
        <dbReference type="ChEBI" id="CHEBI:29123"/>
        <dbReference type="ChEBI" id="CHEBI:29985"/>
        <dbReference type="ChEBI" id="CHEBI:57805"/>
        <dbReference type="EC" id="2.6.1.11"/>
    </reaction>
</comment>
<dbReference type="EC" id="2.6.1.11" evidence="4"/>
<keyword evidence="2 4" id="KW-0808">Transferase</keyword>
<dbReference type="NCBIfam" id="TIGR00707">
    <property type="entry name" value="argD"/>
    <property type="match status" value="1"/>
</dbReference>
<keyword evidence="1 4" id="KW-0032">Aminotransferase</keyword>
<dbReference type="InterPro" id="IPR015422">
    <property type="entry name" value="PyrdxlP-dep_Trfase_small"/>
</dbReference>
<gene>
    <name evidence="4" type="primary">argD</name>
    <name evidence="5" type="ORF">EOI86_14465</name>
</gene>
<comment type="cofactor">
    <cofactor evidence="4">
        <name>pyridoxal 5'-phosphate</name>
        <dbReference type="ChEBI" id="CHEBI:597326"/>
    </cofactor>
    <text evidence="4">Binds 1 pyridoxal phosphate per subunit.</text>
</comment>
<dbReference type="PIRSF" id="PIRSF000521">
    <property type="entry name" value="Transaminase_4ab_Lys_Orn"/>
    <property type="match status" value="1"/>
</dbReference>
<feature type="modified residue" description="N6-(pyridoxal phosphate)lysine" evidence="4">
    <location>
        <position position="238"/>
    </location>
</feature>
<dbReference type="InterPro" id="IPR049704">
    <property type="entry name" value="Aminotrans_3_PPA_site"/>
</dbReference>
<dbReference type="GO" id="GO:0005737">
    <property type="term" value="C:cytoplasm"/>
    <property type="evidence" value="ECO:0007669"/>
    <property type="project" value="UniProtKB-SubCell"/>
</dbReference>
<dbReference type="InterPro" id="IPR005814">
    <property type="entry name" value="Aminotrans_3"/>
</dbReference>
<dbReference type="InterPro" id="IPR050103">
    <property type="entry name" value="Class-III_PLP-dep_AT"/>
</dbReference>
<name>A0A437QR58_9PROT</name>
<keyword evidence="4" id="KW-0028">Amino-acid biosynthesis</keyword>
<comment type="caution">
    <text evidence="5">The sequence shown here is derived from an EMBL/GenBank/DDBJ whole genome shotgun (WGS) entry which is preliminary data.</text>
</comment>
<sequence>MNTYARYPLTFERGEGMYLYATDGRRYLDFYGGIAVNSVGHSHPHMVKTLQEQATKLWHVSNLFQIPDQERLATRLTQDSFADKAFFCNSGLEAMEGALKIARRYHYKNGQPEKWRTITVQGAFHGRSLATIAAANNPKYLEGFGKPADGFDSVPFGNMNALRDAITGETAAIALEPIQGEGGINPASLDYLKALRATADEYGLMLVFDEIQCGMGRTGKMWAHEWADMAPDILASAKGIGGGFPVGAILATDKGASGIDPGYHGTTFGGNPLAMAVGNAVLDIMTADGFLENVNKVSGYLWSKLQKLVADNPTVFETVRGAGLMLGLKCASGVVAGDMVKALMANGMLTVGAADNVVRLLPPLIAGEEHCDEAVAILEKTAAETASKAEG</sequence>
<keyword evidence="3 4" id="KW-0663">Pyridoxal phosphate</keyword>
<comment type="subcellular location">
    <subcellularLocation>
        <location evidence="4">Cytoplasm</location>
    </subcellularLocation>
</comment>
<evidence type="ECO:0000256" key="2">
    <source>
        <dbReference type="ARBA" id="ARBA00022679"/>
    </source>
</evidence>
<dbReference type="EMBL" id="SADE01000002">
    <property type="protein sequence ID" value="RVU36939.1"/>
    <property type="molecule type" value="Genomic_DNA"/>
</dbReference>
<evidence type="ECO:0000256" key="1">
    <source>
        <dbReference type="ARBA" id="ARBA00022576"/>
    </source>
</evidence>
<keyword evidence="4" id="KW-0963">Cytoplasm</keyword>
<dbReference type="Pfam" id="PF00202">
    <property type="entry name" value="Aminotran_3"/>
    <property type="match status" value="1"/>
</dbReference>
<dbReference type="InterPro" id="IPR015424">
    <property type="entry name" value="PyrdxlP-dep_Trfase"/>
</dbReference>
<dbReference type="HAMAP" id="MF_01107">
    <property type="entry name" value="ArgD_aminotrans_3"/>
    <property type="match status" value="1"/>
</dbReference>
<reference evidence="6" key="1">
    <citation type="submission" date="2019-01" db="EMBL/GenBank/DDBJ databases">
        <title>Gri0909 isolated from a small marine red alga.</title>
        <authorList>
            <person name="Kim J."/>
            <person name="Jeong S.E."/>
            <person name="Jeon C.O."/>
        </authorList>
    </citation>
    <scope>NUCLEOTIDE SEQUENCE [LARGE SCALE GENOMIC DNA]</scope>
    <source>
        <strain evidence="6">Gri0909</strain>
    </source>
</reference>
<dbReference type="PANTHER" id="PTHR11986">
    <property type="entry name" value="AMINOTRANSFERASE CLASS III"/>
    <property type="match status" value="1"/>
</dbReference>
<dbReference type="PANTHER" id="PTHR11986:SF113">
    <property type="entry name" value="SUCCINYLORNITHINE TRANSAMINASE"/>
    <property type="match status" value="1"/>
</dbReference>
<comment type="miscellaneous">
    <text evidence="4">May also have succinyldiaminopimelate aminotransferase activity, thus carrying out the corresponding step in lysine biosynthesis.</text>
</comment>
<comment type="subunit">
    <text evidence="4">Homodimer.</text>
</comment>
<proteinExistence type="inferred from homology"/>
<dbReference type="GO" id="GO:0042802">
    <property type="term" value="F:identical protein binding"/>
    <property type="evidence" value="ECO:0007669"/>
    <property type="project" value="TreeGrafter"/>
</dbReference>
<keyword evidence="6" id="KW-1185">Reference proteome</keyword>
<dbReference type="PROSITE" id="PS00600">
    <property type="entry name" value="AA_TRANSFER_CLASS_3"/>
    <property type="match status" value="1"/>
</dbReference>
<dbReference type="GO" id="GO:0006526">
    <property type="term" value="P:L-arginine biosynthetic process"/>
    <property type="evidence" value="ECO:0007669"/>
    <property type="project" value="UniProtKB-UniRule"/>
</dbReference>
<keyword evidence="4" id="KW-0055">Arginine biosynthesis</keyword>
<dbReference type="FunFam" id="3.40.640.10:FF:000004">
    <property type="entry name" value="Acetylornithine aminotransferase"/>
    <property type="match status" value="1"/>
</dbReference>
<dbReference type="NCBIfam" id="NF002325">
    <property type="entry name" value="PRK01278.1"/>
    <property type="match status" value="1"/>
</dbReference>
<comment type="caution">
    <text evidence="4">Lacks conserved residue(s) required for the propagation of feature annotation.</text>
</comment>
<feature type="binding site" evidence="4">
    <location>
        <position position="266"/>
    </location>
    <ligand>
        <name>N(2)-acetyl-L-ornithine</name>
        <dbReference type="ChEBI" id="CHEBI:57805"/>
    </ligand>
</feature>
<dbReference type="SUPFAM" id="SSF53383">
    <property type="entry name" value="PLP-dependent transferases"/>
    <property type="match status" value="1"/>
</dbReference>
<evidence type="ECO:0000313" key="5">
    <source>
        <dbReference type="EMBL" id="RVU36939.1"/>
    </source>
</evidence>
<organism evidence="5 6">
    <name type="scientific">Hwanghaeella grinnelliae</name>
    <dbReference type="NCBI Taxonomy" id="2500179"/>
    <lineage>
        <taxon>Bacteria</taxon>
        <taxon>Pseudomonadati</taxon>
        <taxon>Pseudomonadota</taxon>
        <taxon>Alphaproteobacteria</taxon>
        <taxon>Rhodospirillales</taxon>
        <taxon>Rhodospirillaceae</taxon>
        <taxon>Hwanghaeella</taxon>
    </lineage>
</organism>
<dbReference type="Proteomes" id="UP000287447">
    <property type="component" value="Unassembled WGS sequence"/>
</dbReference>
<feature type="binding site" evidence="4">
    <location>
        <position position="127"/>
    </location>
    <ligand>
        <name>N(2)-acetyl-L-ornithine</name>
        <dbReference type="ChEBI" id="CHEBI:57805"/>
    </ligand>
</feature>
<dbReference type="GO" id="GO:0030170">
    <property type="term" value="F:pyridoxal phosphate binding"/>
    <property type="evidence" value="ECO:0007669"/>
    <property type="project" value="InterPro"/>
</dbReference>
<feature type="binding site" evidence="4">
    <location>
        <begin position="209"/>
        <end position="212"/>
    </location>
    <ligand>
        <name>pyridoxal 5'-phosphate</name>
        <dbReference type="ChEBI" id="CHEBI:597326"/>
    </ligand>
</feature>
<accession>A0A437QR58</accession>
<dbReference type="InterPro" id="IPR004636">
    <property type="entry name" value="AcOrn/SuccOrn_fam"/>
</dbReference>
<comment type="pathway">
    <text evidence="4">Amino-acid biosynthesis; L-arginine biosynthesis; N(2)-acetyl-L-ornithine from L-glutamate: step 4/4.</text>
</comment>
<evidence type="ECO:0000256" key="4">
    <source>
        <dbReference type="HAMAP-Rule" id="MF_01107"/>
    </source>
</evidence>
<evidence type="ECO:0000313" key="6">
    <source>
        <dbReference type="Proteomes" id="UP000287447"/>
    </source>
</evidence>
<dbReference type="Gene3D" id="3.40.640.10">
    <property type="entry name" value="Type I PLP-dependent aspartate aminotransferase-like (Major domain)"/>
    <property type="match status" value="1"/>
</dbReference>
<evidence type="ECO:0000256" key="3">
    <source>
        <dbReference type="ARBA" id="ARBA00022898"/>
    </source>
</evidence>
<dbReference type="UniPathway" id="UPA00068">
    <property type="reaction ID" value="UER00109"/>
</dbReference>
<protein>
    <recommendedName>
        <fullName evidence="4">Acetylornithine aminotransferase</fullName>
        <shortName evidence="4">ACOAT</shortName>
        <ecNumber evidence="4">2.6.1.11</ecNumber>
    </recommendedName>
</protein>